<protein>
    <submittedName>
        <fullName evidence="7">Splicing regulator RBM11</fullName>
    </submittedName>
</protein>
<proteinExistence type="predicted"/>
<evidence type="ECO:0000313" key="7">
    <source>
        <dbReference type="RefSeq" id="XP_023579893.1"/>
    </source>
</evidence>
<dbReference type="SMART" id="SM00360">
    <property type="entry name" value="RRM"/>
    <property type="match status" value="1"/>
</dbReference>
<feature type="non-terminal residue" evidence="7">
    <location>
        <position position="158"/>
    </location>
</feature>
<accession>A0A6P6F6L3</accession>
<gene>
    <name evidence="7" type="primary">Rbm11</name>
</gene>
<dbReference type="PANTHER" id="PTHR13798:SF5">
    <property type="entry name" value="SPLICING REGULATOR RBM11"/>
    <property type="match status" value="1"/>
</dbReference>
<dbReference type="SUPFAM" id="SSF54928">
    <property type="entry name" value="RNA-binding domain, RBD"/>
    <property type="match status" value="1"/>
</dbReference>
<reference evidence="7" key="1">
    <citation type="submission" date="2025-08" db="UniProtKB">
        <authorList>
            <consortium name="RefSeq"/>
        </authorList>
    </citation>
    <scope>IDENTIFICATION</scope>
</reference>
<dbReference type="Proteomes" id="UP000515203">
    <property type="component" value="Unplaced"/>
</dbReference>
<dbReference type="InterPro" id="IPR012677">
    <property type="entry name" value="Nucleotide-bd_a/b_plait_sf"/>
</dbReference>
<evidence type="ECO:0000313" key="6">
    <source>
        <dbReference type="Proteomes" id="UP000515203"/>
    </source>
</evidence>
<evidence type="ECO:0000256" key="3">
    <source>
        <dbReference type="ARBA" id="ARBA00023242"/>
    </source>
</evidence>
<feature type="domain" description="RRM" evidence="5">
    <location>
        <begin position="43"/>
        <end position="96"/>
    </location>
</feature>
<sequence length="158" mass="17844">MRRVDLRACRHAGTEGCARPIPLLLSPAAPRRARGLCHCLQAGPLTKVTLCKDRDGKPKSFGFVCFKHPESVSYAIALLNGIRLYGRPINVQYRFGSSRSSEPANQSFETCVKINSHSYRNEEIMGRAPFSMQIFPITNNALPQESFFFQKMQWQAHN</sequence>
<name>A0A6P6F6L3_OCTDE</name>
<dbReference type="CTD" id="54033"/>
<evidence type="ECO:0000259" key="5">
    <source>
        <dbReference type="PROSITE" id="PS50102"/>
    </source>
</evidence>
<keyword evidence="6" id="KW-1185">Reference proteome</keyword>
<keyword evidence="3" id="KW-0539">Nucleus</keyword>
<dbReference type="RefSeq" id="XP_023579893.1">
    <property type="nucleotide sequence ID" value="XM_023724125.1"/>
</dbReference>
<organism evidence="6 7">
    <name type="scientific">Octodon degus</name>
    <name type="common">Degu</name>
    <name type="synonym">Sciurus degus</name>
    <dbReference type="NCBI Taxonomy" id="10160"/>
    <lineage>
        <taxon>Eukaryota</taxon>
        <taxon>Metazoa</taxon>
        <taxon>Chordata</taxon>
        <taxon>Craniata</taxon>
        <taxon>Vertebrata</taxon>
        <taxon>Euteleostomi</taxon>
        <taxon>Mammalia</taxon>
        <taxon>Eutheria</taxon>
        <taxon>Euarchontoglires</taxon>
        <taxon>Glires</taxon>
        <taxon>Rodentia</taxon>
        <taxon>Hystricomorpha</taxon>
        <taxon>Octodontidae</taxon>
        <taxon>Octodon</taxon>
    </lineage>
</organism>
<dbReference type="PANTHER" id="PTHR13798">
    <property type="entry name" value="RNA BINDING MOTIF RBM PROTEIN -RELATED"/>
    <property type="match status" value="1"/>
</dbReference>
<dbReference type="InterPro" id="IPR052285">
    <property type="entry name" value="NEXT_complex_subunit"/>
</dbReference>
<evidence type="ECO:0000256" key="1">
    <source>
        <dbReference type="ARBA" id="ARBA00004642"/>
    </source>
</evidence>
<evidence type="ECO:0000256" key="4">
    <source>
        <dbReference type="PROSITE-ProRule" id="PRU00176"/>
    </source>
</evidence>
<dbReference type="Pfam" id="PF00076">
    <property type="entry name" value="RRM_1"/>
    <property type="match status" value="1"/>
</dbReference>
<dbReference type="GO" id="GO:0000381">
    <property type="term" value="P:regulation of alternative mRNA splicing, via spliceosome"/>
    <property type="evidence" value="ECO:0007669"/>
    <property type="project" value="TreeGrafter"/>
</dbReference>
<dbReference type="FunCoup" id="A0A6P6F6L3">
    <property type="interactions" value="1281"/>
</dbReference>
<dbReference type="GeneID" id="101586282"/>
<dbReference type="InterPro" id="IPR035979">
    <property type="entry name" value="RBD_domain_sf"/>
</dbReference>
<dbReference type="InParanoid" id="A0A6P6F6L3"/>
<dbReference type="GO" id="GO:0003727">
    <property type="term" value="F:single-stranded RNA binding"/>
    <property type="evidence" value="ECO:0007669"/>
    <property type="project" value="TreeGrafter"/>
</dbReference>
<dbReference type="Gene3D" id="3.30.70.330">
    <property type="match status" value="1"/>
</dbReference>
<comment type="subcellular location">
    <subcellularLocation>
        <location evidence="1">Nucleus</location>
        <location evidence="1">Nucleoplasm</location>
    </subcellularLocation>
</comment>
<dbReference type="PROSITE" id="PS50102">
    <property type="entry name" value="RRM"/>
    <property type="match status" value="1"/>
</dbReference>
<dbReference type="AlphaFoldDB" id="A0A6P6F6L3"/>
<dbReference type="OrthoDB" id="407442at2759"/>
<dbReference type="GO" id="GO:0005654">
    <property type="term" value="C:nucleoplasm"/>
    <property type="evidence" value="ECO:0007669"/>
    <property type="project" value="UniProtKB-SubCell"/>
</dbReference>
<dbReference type="InterPro" id="IPR000504">
    <property type="entry name" value="RRM_dom"/>
</dbReference>
<keyword evidence="2 4" id="KW-0694">RNA-binding</keyword>
<evidence type="ECO:0000256" key="2">
    <source>
        <dbReference type="ARBA" id="ARBA00022884"/>
    </source>
</evidence>